<evidence type="ECO:0000256" key="1">
    <source>
        <dbReference type="ARBA" id="ARBA00005251"/>
    </source>
</evidence>
<evidence type="ECO:0000256" key="4">
    <source>
        <dbReference type="RuleBase" id="RU003815"/>
    </source>
</evidence>
<dbReference type="PANTHER" id="PTHR21569:SF1">
    <property type="entry name" value="SMALL RIBOSOMAL SUBUNIT PROTEIN US9M"/>
    <property type="match status" value="1"/>
</dbReference>
<accession>A0A0D6EQ15</accession>
<reference evidence="6" key="1">
    <citation type="submission" date="2015-02" db="EMBL/GenBank/DDBJ databases">
        <authorList>
            <person name="Gon?alves P."/>
        </authorList>
    </citation>
    <scope>NUCLEOTIDE SEQUENCE [LARGE SCALE GENOMIC DNA]</scope>
</reference>
<dbReference type="Proteomes" id="UP000243876">
    <property type="component" value="Unassembled WGS sequence"/>
</dbReference>
<organism evidence="5 6">
    <name type="scientific">Sporidiobolus salmonicolor</name>
    <name type="common">Yeast-like fungus</name>
    <name type="synonym">Sporobolomyces salmonicolor</name>
    <dbReference type="NCBI Taxonomy" id="5005"/>
    <lineage>
        <taxon>Eukaryota</taxon>
        <taxon>Fungi</taxon>
        <taxon>Dikarya</taxon>
        <taxon>Basidiomycota</taxon>
        <taxon>Pucciniomycotina</taxon>
        <taxon>Microbotryomycetes</taxon>
        <taxon>Sporidiobolales</taxon>
        <taxon>Sporidiobolaceae</taxon>
        <taxon>Sporobolomyces</taxon>
    </lineage>
</organism>
<dbReference type="Pfam" id="PF00380">
    <property type="entry name" value="Ribosomal_S9"/>
    <property type="match status" value="1"/>
</dbReference>
<keyword evidence="3 4" id="KW-0687">Ribonucleoprotein</keyword>
<dbReference type="GO" id="GO:0006412">
    <property type="term" value="P:translation"/>
    <property type="evidence" value="ECO:0007669"/>
    <property type="project" value="InterPro"/>
</dbReference>
<evidence type="ECO:0000313" key="6">
    <source>
        <dbReference type="Proteomes" id="UP000243876"/>
    </source>
</evidence>
<keyword evidence="2 4" id="KW-0689">Ribosomal protein</keyword>
<dbReference type="InterPro" id="IPR014721">
    <property type="entry name" value="Ribsml_uS5_D2-typ_fold_subgr"/>
</dbReference>
<dbReference type="GO" id="GO:0003723">
    <property type="term" value="F:RNA binding"/>
    <property type="evidence" value="ECO:0007669"/>
    <property type="project" value="TreeGrafter"/>
</dbReference>
<dbReference type="Gene3D" id="3.30.230.10">
    <property type="match status" value="1"/>
</dbReference>
<dbReference type="PANTHER" id="PTHR21569">
    <property type="entry name" value="RIBOSOMAL PROTEIN S9"/>
    <property type="match status" value="1"/>
</dbReference>
<dbReference type="AlphaFoldDB" id="A0A0D6EQ15"/>
<dbReference type="GO" id="GO:0003735">
    <property type="term" value="F:structural constituent of ribosome"/>
    <property type="evidence" value="ECO:0007669"/>
    <property type="project" value="InterPro"/>
</dbReference>
<dbReference type="EMBL" id="CENE01000019">
    <property type="protein sequence ID" value="CEQ41951.1"/>
    <property type="molecule type" value="Genomic_DNA"/>
</dbReference>
<dbReference type="SUPFAM" id="SSF54211">
    <property type="entry name" value="Ribosomal protein S5 domain 2-like"/>
    <property type="match status" value="1"/>
</dbReference>
<protein>
    <submittedName>
        <fullName evidence="5">SPOSA6832_03704-mRNA-1:cds</fullName>
    </submittedName>
</protein>
<dbReference type="InterPro" id="IPR020568">
    <property type="entry name" value="Ribosomal_Su5_D2-typ_SF"/>
</dbReference>
<evidence type="ECO:0000256" key="2">
    <source>
        <dbReference type="ARBA" id="ARBA00022980"/>
    </source>
</evidence>
<proteinExistence type="inferred from homology"/>
<keyword evidence="6" id="KW-1185">Reference proteome</keyword>
<sequence>MASQVNAAKQHLARTPVSARSASSAFFPVQSSPSPSTLPIRPTLKPPSALWYTARPSLSATLTSLDETLTRARVHLFRQGLLPSISAPIAGARAEFGEVLPHPRLRRWKNAKEMATYLRNGTSLKTNEYKRLTAVLANLEGLLPYAQVADSVSSDATSAPSLVVDPVALSTHRAASPEDVRGAPSSSLHSQLEGLLARFQQAPAVSSTGVTVARVSGKDRRLGSQDALARTYAVGRRKESSARVWIVPAALAQDDAASSSSAADAALGRVLVNTLALPAYFSQPTLRTAVVRPFALTSSLGAFNVFAIVKGGGIAAQADAVAMGIARALAEWERCEVEAGRRAEAEESWRDVLKRAELIDRDPRMVERKKTGQVKARKKWTWVKR</sequence>
<name>A0A0D6EQ15_SPOSA</name>
<dbReference type="PROSITE" id="PS00360">
    <property type="entry name" value="RIBOSOMAL_S9"/>
    <property type="match status" value="1"/>
</dbReference>
<dbReference type="InterPro" id="IPR020574">
    <property type="entry name" value="Ribosomal_uS9_CS"/>
</dbReference>
<dbReference type="GO" id="GO:0005763">
    <property type="term" value="C:mitochondrial small ribosomal subunit"/>
    <property type="evidence" value="ECO:0007669"/>
    <property type="project" value="TreeGrafter"/>
</dbReference>
<comment type="similarity">
    <text evidence="1 4">Belongs to the universal ribosomal protein uS9 family.</text>
</comment>
<dbReference type="InterPro" id="IPR000754">
    <property type="entry name" value="Ribosomal_uS9"/>
</dbReference>
<dbReference type="OrthoDB" id="10254627at2759"/>
<evidence type="ECO:0000256" key="3">
    <source>
        <dbReference type="ARBA" id="ARBA00023274"/>
    </source>
</evidence>
<evidence type="ECO:0000313" key="5">
    <source>
        <dbReference type="EMBL" id="CEQ41951.1"/>
    </source>
</evidence>
<gene>
    <name evidence="5" type="primary">SPOSA6832_03704</name>
</gene>